<dbReference type="GO" id="GO:0032259">
    <property type="term" value="P:methylation"/>
    <property type="evidence" value="ECO:0007669"/>
    <property type="project" value="UniProtKB-KW"/>
</dbReference>
<feature type="domain" description="DNA methylase adenine-specific" evidence="1">
    <location>
        <begin position="88"/>
        <end position="182"/>
    </location>
</feature>
<proteinExistence type="predicted"/>
<protein>
    <submittedName>
        <fullName evidence="2">DNA methyltransferase</fullName>
    </submittedName>
</protein>
<keyword evidence="2" id="KW-0808">Transferase</keyword>
<evidence type="ECO:0000259" key="1">
    <source>
        <dbReference type="Pfam" id="PF02384"/>
    </source>
</evidence>
<accession>A0A6B9LGQ9</accession>
<evidence type="ECO:0000313" key="2">
    <source>
        <dbReference type="EMBL" id="QHB38998.1"/>
    </source>
</evidence>
<reference evidence="2 3" key="1">
    <citation type="journal article" date="2020" name="Viruses">
        <title>Diversity and Host Interactions Among Virulent and Temperate Baltic Sea Flavobacterium Phages.</title>
        <authorList>
            <person name="Nilsson E."/>
            <person name="Bayfield O.W."/>
            <person name="Lundin D."/>
            <person name="Antson A.A."/>
            <person name="Holmfeldt K."/>
        </authorList>
    </citation>
    <scope>NUCLEOTIDE SEQUENCE [LARGE SCALE GENOMIC DNA]</scope>
</reference>
<keyword evidence="3" id="KW-1185">Reference proteome</keyword>
<sequence length="217" mass="25313">MILEISENRELKEFNSLFNKLAYRYEPSTLFDDFLTIYICCFGFGTNEDLYFETIKRYKKDELLIFAKLMGELLQIYSKAKTENCWVDPLGNFYEFLASKSKKSALGQFFTPPHLCDMMAKMIDNGEWGQTINEPCSGSGRMVLAFDNSTKGNYYVCQDLDPICAKMTAINLAMHEIKCEVHCMDAIQMNNLRFSFYINYHFWKVKTPHIIMKMPSD</sequence>
<dbReference type="Pfam" id="PF02384">
    <property type="entry name" value="N6_Mtase"/>
    <property type="match status" value="1"/>
</dbReference>
<dbReference type="GO" id="GO:0008170">
    <property type="term" value="F:N-methyltransferase activity"/>
    <property type="evidence" value="ECO:0007669"/>
    <property type="project" value="InterPro"/>
</dbReference>
<dbReference type="SUPFAM" id="SSF53335">
    <property type="entry name" value="S-adenosyl-L-methionine-dependent methyltransferases"/>
    <property type="match status" value="1"/>
</dbReference>
<dbReference type="PRINTS" id="PR00507">
    <property type="entry name" value="N12N6MTFRASE"/>
</dbReference>
<name>A0A6B9LGQ9_9CAUD</name>
<dbReference type="InterPro" id="IPR003356">
    <property type="entry name" value="DNA_methylase_A-5"/>
</dbReference>
<evidence type="ECO:0000313" key="3">
    <source>
        <dbReference type="Proteomes" id="UP000465101"/>
    </source>
</evidence>
<dbReference type="Proteomes" id="UP000465101">
    <property type="component" value="Segment"/>
</dbReference>
<dbReference type="Gene3D" id="3.40.50.150">
    <property type="entry name" value="Vaccinia Virus protein VP39"/>
    <property type="match status" value="1"/>
</dbReference>
<gene>
    <name evidence="2" type="ORF">laban61_gp027</name>
</gene>
<keyword evidence="2" id="KW-0489">Methyltransferase</keyword>
<dbReference type="InterPro" id="IPR029063">
    <property type="entry name" value="SAM-dependent_MTases_sf"/>
</dbReference>
<organism evidence="2 3">
    <name type="scientific">Flavobacterium phage vB_FspS_laban6-1</name>
    <dbReference type="NCBI Taxonomy" id="2686250"/>
    <lineage>
        <taxon>Viruses</taxon>
        <taxon>Duplodnaviria</taxon>
        <taxon>Heunggongvirae</taxon>
        <taxon>Uroviricota</taxon>
        <taxon>Caudoviricetes</taxon>
        <taxon>Duneviridae</taxon>
        <taxon>Labanvirus</taxon>
        <taxon>Labanvirus laban</taxon>
    </lineage>
</organism>
<dbReference type="EMBL" id="MN812211">
    <property type="protein sequence ID" value="QHB38998.1"/>
    <property type="molecule type" value="Genomic_DNA"/>
</dbReference>
<dbReference type="GO" id="GO:0003677">
    <property type="term" value="F:DNA binding"/>
    <property type="evidence" value="ECO:0007669"/>
    <property type="project" value="InterPro"/>
</dbReference>